<organism evidence="1 2">
    <name type="scientific">Cohnella nanjingensis</name>
    <dbReference type="NCBI Taxonomy" id="1387779"/>
    <lineage>
        <taxon>Bacteria</taxon>
        <taxon>Bacillati</taxon>
        <taxon>Bacillota</taxon>
        <taxon>Bacilli</taxon>
        <taxon>Bacillales</taxon>
        <taxon>Paenibacillaceae</taxon>
        <taxon>Cohnella</taxon>
    </lineage>
</organism>
<protein>
    <submittedName>
        <fullName evidence="1">Uncharacterized protein</fullName>
    </submittedName>
</protein>
<evidence type="ECO:0000313" key="2">
    <source>
        <dbReference type="Proteomes" id="UP000547209"/>
    </source>
</evidence>
<proteinExistence type="predicted"/>
<gene>
    <name evidence="1" type="ORF">H7C19_23360</name>
</gene>
<reference evidence="1 2" key="1">
    <citation type="submission" date="2020-08" db="EMBL/GenBank/DDBJ databases">
        <title>Cohnella phylogeny.</title>
        <authorList>
            <person name="Dunlap C."/>
        </authorList>
    </citation>
    <scope>NUCLEOTIDE SEQUENCE [LARGE SCALE GENOMIC DNA]</scope>
    <source>
        <strain evidence="1 2">DSM 28246</strain>
    </source>
</reference>
<dbReference type="AlphaFoldDB" id="A0A7X0RTV9"/>
<name>A0A7X0RTV9_9BACL</name>
<dbReference type="EMBL" id="JACJVP010000041">
    <property type="protein sequence ID" value="MBB6673623.1"/>
    <property type="molecule type" value="Genomic_DNA"/>
</dbReference>
<accession>A0A7X0RTV9</accession>
<sequence>MAAKPMTAWRRSLWIAVISLLVIYVGFFPSPTAELAVRKHLFFSFHPIKAFTEEVRAGSIRNDARYGDLYFVDSVALPAIYVRHNFLGYRVTSAGTGP</sequence>
<comment type="caution">
    <text evidence="1">The sequence shown here is derived from an EMBL/GenBank/DDBJ whole genome shotgun (WGS) entry which is preliminary data.</text>
</comment>
<keyword evidence="2" id="KW-1185">Reference proteome</keyword>
<dbReference type="Proteomes" id="UP000547209">
    <property type="component" value="Unassembled WGS sequence"/>
</dbReference>
<evidence type="ECO:0000313" key="1">
    <source>
        <dbReference type="EMBL" id="MBB6673623.1"/>
    </source>
</evidence>